<gene>
    <name evidence="2" type="ORF">RND71_002487</name>
</gene>
<feature type="compositionally biased region" description="Basic residues" evidence="1">
    <location>
        <begin position="206"/>
        <end position="220"/>
    </location>
</feature>
<feature type="region of interest" description="Disordered" evidence="1">
    <location>
        <begin position="201"/>
        <end position="240"/>
    </location>
</feature>
<accession>A0AAE1T1Y9</accession>
<evidence type="ECO:0000313" key="3">
    <source>
        <dbReference type="Proteomes" id="UP001291623"/>
    </source>
</evidence>
<reference evidence="2" key="1">
    <citation type="submission" date="2023-12" db="EMBL/GenBank/DDBJ databases">
        <title>Genome assembly of Anisodus tanguticus.</title>
        <authorList>
            <person name="Wang Y.-J."/>
        </authorList>
    </citation>
    <scope>NUCLEOTIDE SEQUENCE</scope>
    <source>
        <strain evidence="2">KB-2021</strain>
        <tissue evidence="2">Leaf</tissue>
    </source>
</reference>
<comment type="caution">
    <text evidence="2">The sequence shown here is derived from an EMBL/GenBank/DDBJ whole genome shotgun (WGS) entry which is preliminary data.</text>
</comment>
<name>A0AAE1T1Y9_9SOLA</name>
<proteinExistence type="predicted"/>
<feature type="region of interest" description="Disordered" evidence="1">
    <location>
        <begin position="1"/>
        <end position="20"/>
    </location>
</feature>
<feature type="region of interest" description="Disordered" evidence="1">
    <location>
        <begin position="161"/>
        <end position="183"/>
    </location>
</feature>
<feature type="region of interest" description="Disordered" evidence="1">
    <location>
        <begin position="103"/>
        <end position="130"/>
    </location>
</feature>
<evidence type="ECO:0000313" key="2">
    <source>
        <dbReference type="EMBL" id="KAK4380625.1"/>
    </source>
</evidence>
<protein>
    <submittedName>
        <fullName evidence="2">Uncharacterized protein</fullName>
    </submittedName>
</protein>
<evidence type="ECO:0000256" key="1">
    <source>
        <dbReference type="SAM" id="MobiDB-lite"/>
    </source>
</evidence>
<dbReference type="Proteomes" id="UP001291623">
    <property type="component" value="Unassembled WGS sequence"/>
</dbReference>
<dbReference type="AlphaFoldDB" id="A0AAE1T1Y9"/>
<organism evidence="2 3">
    <name type="scientific">Anisodus tanguticus</name>
    <dbReference type="NCBI Taxonomy" id="243964"/>
    <lineage>
        <taxon>Eukaryota</taxon>
        <taxon>Viridiplantae</taxon>
        <taxon>Streptophyta</taxon>
        <taxon>Embryophyta</taxon>
        <taxon>Tracheophyta</taxon>
        <taxon>Spermatophyta</taxon>
        <taxon>Magnoliopsida</taxon>
        <taxon>eudicotyledons</taxon>
        <taxon>Gunneridae</taxon>
        <taxon>Pentapetalae</taxon>
        <taxon>asterids</taxon>
        <taxon>lamiids</taxon>
        <taxon>Solanales</taxon>
        <taxon>Solanaceae</taxon>
        <taxon>Solanoideae</taxon>
        <taxon>Hyoscyameae</taxon>
        <taxon>Anisodus</taxon>
    </lineage>
</organism>
<feature type="compositionally biased region" description="Polar residues" evidence="1">
    <location>
        <begin position="112"/>
        <end position="121"/>
    </location>
</feature>
<sequence length="333" mass="35954">MDITQNDGVGGGGDSINEVIGQGNDSQSDFIFVSMSESTIAAISQNCYTDKNVKMRSESEIAAITQAAKVGIVSTEVVGDEQSIKDVCLNNITINTVVTGQNREDMLPQGGDTESTNTGNESVDGGLAKGSKFVIAPPPEDIARPQAGKLADEVPAKVEDNVEDCGVGPSKASGRDSDFEEETSDFVIPPRMNVVDINDDQTTHVASRRGRPRRSAKAKKSPFVPGSGLSELGETPLKPVNGSPKYSIATQEATESYRVLLPLFLNTVEFYTVRNDIVFENGLHRGHQLSDPLDVIMIEKLPKQSNTYGILLWHYGSQNQENCECNDSENPGW</sequence>
<keyword evidence="3" id="KW-1185">Reference proteome</keyword>
<dbReference type="EMBL" id="JAVYJV010000001">
    <property type="protein sequence ID" value="KAK4380625.1"/>
    <property type="molecule type" value="Genomic_DNA"/>
</dbReference>